<sequence>MIVPPGYRLNVHQAHIYMVDLIILSHSQMARINLGWQLTVQNSMPQQRKDVWLQTTDLMCIRHPYMANFPWDHITKPRFCHRDPSLNLRS</sequence>
<name>A0A4Y2AWS8_ARAVE</name>
<evidence type="ECO:0000313" key="1">
    <source>
        <dbReference type="EMBL" id="GBL83334.1"/>
    </source>
</evidence>
<dbReference type="Proteomes" id="UP000499080">
    <property type="component" value="Unassembled WGS sequence"/>
</dbReference>
<organism evidence="1 2">
    <name type="scientific">Araneus ventricosus</name>
    <name type="common">Orbweaver spider</name>
    <name type="synonym">Epeira ventricosa</name>
    <dbReference type="NCBI Taxonomy" id="182803"/>
    <lineage>
        <taxon>Eukaryota</taxon>
        <taxon>Metazoa</taxon>
        <taxon>Ecdysozoa</taxon>
        <taxon>Arthropoda</taxon>
        <taxon>Chelicerata</taxon>
        <taxon>Arachnida</taxon>
        <taxon>Araneae</taxon>
        <taxon>Araneomorphae</taxon>
        <taxon>Entelegynae</taxon>
        <taxon>Araneoidea</taxon>
        <taxon>Araneidae</taxon>
        <taxon>Araneus</taxon>
    </lineage>
</organism>
<dbReference type="AlphaFoldDB" id="A0A4Y2AWS8"/>
<evidence type="ECO:0000313" key="2">
    <source>
        <dbReference type="Proteomes" id="UP000499080"/>
    </source>
</evidence>
<protein>
    <submittedName>
        <fullName evidence="1">Uncharacterized protein</fullName>
    </submittedName>
</protein>
<comment type="caution">
    <text evidence="1">The sequence shown here is derived from an EMBL/GenBank/DDBJ whole genome shotgun (WGS) entry which is preliminary data.</text>
</comment>
<proteinExistence type="predicted"/>
<dbReference type="EMBL" id="BGPR01000032">
    <property type="protein sequence ID" value="GBL83334.1"/>
    <property type="molecule type" value="Genomic_DNA"/>
</dbReference>
<keyword evidence="2" id="KW-1185">Reference proteome</keyword>
<reference evidence="1 2" key="1">
    <citation type="journal article" date="2019" name="Sci. Rep.">
        <title>Orb-weaving spider Araneus ventricosus genome elucidates the spidroin gene catalogue.</title>
        <authorList>
            <person name="Kono N."/>
            <person name="Nakamura H."/>
            <person name="Ohtoshi R."/>
            <person name="Moran D.A.P."/>
            <person name="Shinohara A."/>
            <person name="Yoshida Y."/>
            <person name="Fujiwara M."/>
            <person name="Mori M."/>
            <person name="Tomita M."/>
            <person name="Arakawa K."/>
        </authorList>
    </citation>
    <scope>NUCLEOTIDE SEQUENCE [LARGE SCALE GENOMIC DNA]</scope>
</reference>
<accession>A0A4Y2AWS8</accession>
<gene>
    <name evidence="1" type="ORF">AVEN_110650_1</name>
</gene>